<dbReference type="PANTHER" id="PTHR43019">
    <property type="entry name" value="SERINE ENDOPROTEASE DEGS"/>
    <property type="match status" value="1"/>
</dbReference>
<evidence type="ECO:0000313" key="2">
    <source>
        <dbReference type="EMBL" id="OGC78310.1"/>
    </source>
</evidence>
<evidence type="ECO:0008006" key="4">
    <source>
        <dbReference type="Google" id="ProtNLM"/>
    </source>
</evidence>
<accession>A0A1F4X9C5</accession>
<feature type="transmembrane region" description="Helical" evidence="1">
    <location>
        <begin position="31"/>
        <end position="51"/>
    </location>
</feature>
<dbReference type="SUPFAM" id="SSF50494">
    <property type="entry name" value="Trypsin-like serine proteases"/>
    <property type="match status" value="1"/>
</dbReference>
<dbReference type="PANTHER" id="PTHR43019:SF23">
    <property type="entry name" value="PROTEASE DO-LIKE 5, CHLOROPLASTIC"/>
    <property type="match status" value="1"/>
</dbReference>
<dbReference type="InterPro" id="IPR043504">
    <property type="entry name" value="Peptidase_S1_PA_chymotrypsin"/>
</dbReference>
<dbReference type="EMBL" id="MEWG01000003">
    <property type="protein sequence ID" value="OGC78310.1"/>
    <property type="molecule type" value="Genomic_DNA"/>
</dbReference>
<dbReference type="Gene3D" id="2.40.10.10">
    <property type="entry name" value="Trypsin-like serine proteases"/>
    <property type="match status" value="2"/>
</dbReference>
<protein>
    <recommendedName>
        <fullName evidence="4">Serine protease</fullName>
    </recommendedName>
</protein>
<dbReference type="InterPro" id="IPR009003">
    <property type="entry name" value="Peptidase_S1_PA"/>
</dbReference>
<gene>
    <name evidence="2" type="ORF">A2619_04070</name>
</gene>
<dbReference type="Proteomes" id="UP000176815">
    <property type="component" value="Unassembled WGS sequence"/>
</dbReference>
<organism evidence="2 3">
    <name type="scientific">candidate division WWE3 bacterium RIFOXYD1_FULL_39_9</name>
    <dbReference type="NCBI Taxonomy" id="1802649"/>
    <lineage>
        <taxon>Bacteria</taxon>
        <taxon>Katanobacteria</taxon>
    </lineage>
</organism>
<dbReference type="AlphaFoldDB" id="A0A1F4X9C5"/>
<keyword evidence="1" id="KW-0472">Membrane</keyword>
<comment type="caution">
    <text evidence="2">The sequence shown here is derived from an EMBL/GenBank/DDBJ whole genome shotgun (WGS) entry which is preliminary data.</text>
</comment>
<proteinExistence type="predicted"/>
<name>A0A1F4X9C5_UNCKA</name>
<keyword evidence="1" id="KW-0812">Transmembrane</keyword>
<evidence type="ECO:0000256" key="1">
    <source>
        <dbReference type="SAM" id="Phobius"/>
    </source>
</evidence>
<dbReference type="Pfam" id="PF13365">
    <property type="entry name" value="Trypsin_2"/>
    <property type="match status" value="1"/>
</dbReference>
<reference evidence="2 3" key="1">
    <citation type="journal article" date="2016" name="Nat. Commun.">
        <title>Thousands of microbial genomes shed light on interconnected biogeochemical processes in an aquifer system.</title>
        <authorList>
            <person name="Anantharaman K."/>
            <person name="Brown C.T."/>
            <person name="Hug L.A."/>
            <person name="Sharon I."/>
            <person name="Castelle C.J."/>
            <person name="Probst A.J."/>
            <person name="Thomas B.C."/>
            <person name="Singh A."/>
            <person name="Wilkins M.J."/>
            <person name="Karaoz U."/>
            <person name="Brodie E.L."/>
            <person name="Williams K.H."/>
            <person name="Hubbard S.S."/>
            <person name="Banfield J.F."/>
        </authorList>
    </citation>
    <scope>NUCLEOTIDE SEQUENCE [LARGE SCALE GENOMIC DNA]</scope>
</reference>
<evidence type="ECO:0000313" key="3">
    <source>
        <dbReference type="Proteomes" id="UP000176815"/>
    </source>
</evidence>
<sequence length="255" mass="28509">MQLMLTRQNIDYKRIRIVRILVTFNNNNTNYGTGFFIGSHGLILTCAHVILGKDFKFVKKDKEFIDAQGAGNQEKAANYHLLLTNNIKVKLEDGTFRQVNLEKINPDYDIALLRVTEVNFDHPYFKVNKAMEPYLGEDISFYGFPSVLGHTPDNSPFVVNRSIISTFPEVEIAGGKYLHMQINATTIGGISGAPIFKGNENTVVGIINGNYHWALNNIVCRSDNGDRVLSTKVPLGIGYATSMKVINENTDIFSN</sequence>
<keyword evidence="1" id="KW-1133">Transmembrane helix</keyword>